<dbReference type="Gene3D" id="1.25.40.120">
    <property type="entry name" value="Protein prenylyltransferase"/>
    <property type="match status" value="1"/>
</dbReference>
<evidence type="ECO:0000256" key="4">
    <source>
        <dbReference type="ARBA" id="ARBA00022737"/>
    </source>
</evidence>
<dbReference type="SUPFAM" id="SSF52047">
    <property type="entry name" value="RNI-like"/>
    <property type="match status" value="1"/>
</dbReference>
<dbReference type="InterPro" id="IPR032675">
    <property type="entry name" value="LRR_dom_sf"/>
</dbReference>
<dbReference type="InterPro" id="IPR002088">
    <property type="entry name" value="Prenyl_trans_a"/>
</dbReference>
<evidence type="ECO:0000256" key="3">
    <source>
        <dbReference type="ARBA" id="ARBA00022679"/>
    </source>
</evidence>
<keyword evidence="6" id="KW-1185">Reference proteome</keyword>
<name>A0AAD8UUD9_BABGI</name>
<keyword evidence="4" id="KW-0677">Repeat</keyword>
<sequence length="689" mass="78409">MHGVRREDFYKTPEEEKAFAEKLKKGFKLLDDFVDNVRRSELELKSEGCLMGDEKEMERMFALSGEITDFMPEFYPSWNYRKNYLLQDSHSADKLHLLLLDELVFTESLLKKAPKCYAVWHHRLWILTILFNKKFEDLSDVLNKEIELCMLFFRFDGRNFHGWSHANFVRHYLKKLESIPKLGVASETDRLCFARFGKLIEKNFSNYSAWFHRGALSETCGSLDSDLDNIVPAIYTDPNDQCIWHYFDWLIYHRNALRFYLVKCCLLKDKGIFVLYFNGPVMLSTANSCIVAIGEGESPKQLEGKWESVKRALCFQRLGDAPIPQNVWRFRLATTLKTQDITHISLTVTIETDDDIVEAYYDHVITAPKCKVGEKEESNQTDYKATLLELGYMIHLDMDEDLVVDHNAFTIRRTNVANDGVWEDMSGILSRPVNLPGTSRMVPIGKDITAGILEDQLKMVTTLIGVGTCSKYLHLAANKINRYLGIARNAEKCYDSVKRLDPLRAAMYDDLLLNETVEDYLDKVQSSKSDAVSMAGIGIKNLSYRTMCPHFMLEELDLGSNSLNDGLKRLSLANNGFTSLRKLLSALQNLSDLISLDVSGNPLSTLESETIKSIPISLRQIDVTETPLISSLVREPENDATNGNITAVHTSLCDSSTGFGKVMGENSTWTFVKTGKGDSQRVYLQRMDT</sequence>
<reference evidence="5" key="1">
    <citation type="submission" date="2023-08" db="EMBL/GenBank/DDBJ databases">
        <title>Draft sequence of the Babesia gibsoni genome.</title>
        <authorList>
            <person name="Yamagishi J.Y."/>
            <person name="Xuan X.X."/>
        </authorList>
    </citation>
    <scope>NUCLEOTIDE SEQUENCE</scope>
    <source>
        <strain evidence="5">Azabu</strain>
    </source>
</reference>
<proteinExistence type="inferred from homology"/>
<protein>
    <submittedName>
        <fullName evidence="5">Protein farnesyltransferase alpha subunit like protein</fullName>
    </submittedName>
</protein>
<dbReference type="AlphaFoldDB" id="A0AAD8UUD9"/>
<organism evidence="5 6">
    <name type="scientific">Babesia gibsoni</name>
    <dbReference type="NCBI Taxonomy" id="33632"/>
    <lineage>
        <taxon>Eukaryota</taxon>
        <taxon>Sar</taxon>
        <taxon>Alveolata</taxon>
        <taxon>Apicomplexa</taxon>
        <taxon>Aconoidasida</taxon>
        <taxon>Piroplasmida</taxon>
        <taxon>Babesiidae</taxon>
        <taxon>Babesia</taxon>
    </lineage>
</organism>
<dbReference type="Pfam" id="PF01239">
    <property type="entry name" value="PPTA"/>
    <property type="match status" value="2"/>
</dbReference>
<accession>A0AAD8UUD9</accession>
<evidence type="ECO:0000313" key="6">
    <source>
        <dbReference type="Proteomes" id="UP001230268"/>
    </source>
</evidence>
<dbReference type="GO" id="GO:0005737">
    <property type="term" value="C:cytoplasm"/>
    <property type="evidence" value="ECO:0007669"/>
    <property type="project" value="TreeGrafter"/>
</dbReference>
<dbReference type="EMBL" id="JAVEPI010000001">
    <property type="protein sequence ID" value="KAK1445166.1"/>
    <property type="molecule type" value="Genomic_DNA"/>
</dbReference>
<evidence type="ECO:0000256" key="2">
    <source>
        <dbReference type="ARBA" id="ARBA00022602"/>
    </source>
</evidence>
<dbReference type="PANTHER" id="PTHR11129">
    <property type="entry name" value="PROTEIN FARNESYLTRANSFERASE ALPHA SUBUNIT/RAB GERANYLGERANYL TRANSFERASE ALPHA SUBUNIT"/>
    <property type="match status" value="1"/>
</dbReference>
<dbReference type="Proteomes" id="UP001230268">
    <property type="component" value="Unassembled WGS sequence"/>
</dbReference>
<evidence type="ECO:0000313" key="5">
    <source>
        <dbReference type="EMBL" id="KAK1445166.1"/>
    </source>
</evidence>
<dbReference type="SUPFAM" id="SSF48439">
    <property type="entry name" value="Protein prenylyltransferase"/>
    <property type="match status" value="1"/>
</dbReference>
<dbReference type="Gene3D" id="3.80.10.10">
    <property type="entry name" value="Ribonuclease Inhibitor"/>
    <property type="match status" value="1"/>
</dbReference>
<keyword evidence="3" id="KW-0808">Transferase</keyword>
<gene>
    <name evidence="5" type="ORF">BgAZ_110720</name>
</gene>
<comment type="similarity">
    <text evidence="1">Belongs to the protein prenyltransferase subunit alpha family.</text>
</comment>
<evidence type="ECO:0000256" key="1">
    <source>
        <dbReference type="ARBA" id="ARBA00006734"/>
    </source>
</evidence>
<comment type="caution">
    <text evidence="5">The sequence shown here is derived from an EMBL/GenBank/DDBJ whole genome shotgun (WGS) entry which is preliminary data.</text>
</comment>
<dbReference type="PROSITE" id="PS51147">
    <property type="entry name" value="PFTA"/>
    <property type="match status" value="1"/>
</dbReference>
<dbReference type="GO" id="GO:0008318">
    <property type="term" value="F:protein prenyltransferase activity"/>
    <property type="evidence" value="ECO:0007669"/>
    <property type="project" value="InterPro"/>
</dbReference>
<keyword evidence="2" id="KW-0637">Prenyltransferase</keyword>